<sequence>MRKSMLAALIAVPLMLSVATPAAGQNSPFTPGDYEDVGMIDVSDGGGYEYAMFLANTWRKNQEFAKSKGWITGYQVLANVNARPGEPDLYLVTSYSTMPDAAEEEKRAAAYREFMKQTDAQMEAASGDRAKYRTVMGSFLLRQLNFK</sequence>
<proteinExistence type="predicted"/>
<protein>
    <submittedName>
        <fullName evidence="2">Uncharacterized protein</fullName>
    </submittedName>
</protein>
<accession>A0A371B4K0</accession>
<evidence type="ECO:0000256" key="1">
    <source>
        <dbReference type="SAM" id="SignalP"/>
    </source>
</evidence>
<organism evidence="2 3">
    <name type="scientific">Sphingorhabdus pulchriflava</name>
    <dbReference type="NCBI Taxonomy" id="2292257"/>
    <lineage>
        <taxon>Bacteria</taxon>
        <taxon>Pseudomonadati</taxon>
        <taxon>Pseudomonadota</taxon>
        <taxon>Alphaproteobacteria</taxon>
        <taxon>Sphingomonadales</taxon>
        <taxon>Sphingomonadaceae</taxon>
        <taxon>Sphingorhabdus</taxon>
    </lineage>
</organism>
<evidence type="ECO:0000313" key="3">
    <source>
        <dbReference type="Proteomes" id="UP000263833"/>
    </source>
</evidence>
<evidence type="ECO:0000313" key="2">
    <source>
        <dbReference type="EMBL" id="RDV02526.1"/>
    </source>
</evidence>
<dbReference type="OrthoDB" id="5985781at2"/>
<comment type="caution">
    <text evidence="2">The sequence shown here is derived from an EMBL/GenBank/DDBJ whole genome shotgun (WGS) entry which is preliminary data.</text>
</comment>
<keyword evidence="1" id="KW-0732">Signal</keyword>
<dbReference type="EMBL" id="QRGP01000002">
    <property type="protein sequence ID" value="RDV02526.1"/>
    <property type="molecule type" value="Genomic_DNA"/>
</dbReference>
<feature type="signal peptide" evidence="1">
    <location>
        <begin position="1"/>
        <end position="24"/>
    </location>
</feature>
<dbReference type="Proteomes" id="UP000263833">
    <property type="component" value="Unassembled WGS sequence"/>
</dbReference>
<dbReference type="AlphaFoldDB" id="A0A371B4K0"/>
<gene>
    <name evidence="2" type="ORF">DXH95_11190</name>
</gene>
<name>A0A371B4K0_9SPHN</name>
<feature type="chain" id="PRO_5016637159" evidence="1">
    <location>
        <begin position="25"/>
        <end position="147"/>
    </location>
</feature>
<reference evidence="3" key="1">
    <citation type="submission" date="2018-08" db="EMBL/GenBank/DDBJ databases">
        <authorList>
            <person name="Kim S.-J."/>
            <person name="Jung G.-Y."/>
        </authorList>
    </citation>
    <scope>NUCLEOTIDE SEQUENCE [LARGE SCALE GENOMIC DNA]</scope>
    <source>
        <strain evidence="3">GY_G</strain>
    </source>
</reference>
<dbReference type="RefSeq" id="WP_115549631.1">
    <property type="nucleotide sequence ID" value="NZ_QRGP01000002.1"/>
</dbReference>
<keyword evidence="3" id="KW-1185">Reference proteome</keyword>